<dbReference type="RefSeq" id="XP_019014308.1">
    <property type="nucleotide sequence ID" value="XM_019152170.1"/>
</dbReference>
<dbReference type="PANTHER" id="PTHR21528:SF0">
    <property type="entry name" value="DEHYDRODOLICHYL DIPHOSPHATE SYNTHASE COMPLEX SUBUNIT NUS1"/>
    <property type="match status" value="1"/>
</dbReference>
<reference evidence="14" key="3">
    <citation type="submission" date="2016-07" db="EMBL/GenBank/DDBJ databases">
        <title>Evolution of pathogenesis and genome organization in the Tremellales.</title>
        <authorList>
            <person name="Cuomo C."/>
            <person name="Litvintseva A."/>
            <person name="Heitman J."/>
            <person name="Chen Y."/>
            <person name="Sun S."/>
            <person name="Springer D."/>
            <person name="Dromer F."/>
            <person name="Young S."/>
            <person name="Zeng Q."/>
            <person name="Chapman S."/>
            <person name="Gujja S."/>
            <person name="Saif S."/>
            <person name="Birren B."/>
        </authorList>
    </citation>
    <scope>NUCLEOTIDE SEQUENCE</scope>
    <source>
        <strain evidence="14">CBS 10737</strain>
    </source>
</reference>
<dbReference type="OrthoDB" id="3057168at2759"/>
<keyword evidence="9" id="KW-0460">Magnesium</keyword>
<sequence length="352" mass="40839">MIRSILRSFLRLITYPFFILLHLIFVISSIILRTYETFSSTSYQSELESNENENEIIPPNHLALIFIPCKKYKKGEKEALLESIIRSIEWSLQKGIKELSFWDGKGLIQSILPNLIKQINKKYINNQNLPLSPPCTPPNELIEIIPTQDNEEFEFHSPSPKRKVECDLVQKLESLDKEVRTIHIRSNAFMNEIKGLKLHFLSPSSSDDLLVNLTRNYVEKKINVDDITVKSLDRDIEDQLHFTSDPDLLLIHHLTPPSTFQSLLPRRPPELWGYPFWSLRITEIYQFPSPLPLLHHINPLIQSLRSSSLPFLRKLGHIVSLPVKLDPRGILNKEEWDGAMIAWSKVEQRLGK</sequence>
<reference evidence="15" key="2">
    <citation type="submission" date="2013-07" db="EMBL/GenBank/DDBJ databases">
        <authorList>
            <consortium name="The Broad Institute Genome Sequencing Platform"/>
            <person name="Cuomo C."/>
            <person name="Litvintseva A."/>
            <person name="Chen Y."/>
            <person name="Heitman J."/>
            <person name="Sun S."/>
            <person name="Springer D."/>
            <person name="Dromer F."/>
            <person name="Young S.K."/>
            <person name="Zeng Q."/>
            <person name="Gargeya S."/>
            <person name="Fitzgerald M."/>
            <person name="Abouelleil A."/>
            <person name="Alvarado L."/>
            <person name="Berlin A.M."/>
            <person name="Chapman S.B."/>
            <person name="Dewar J."/>
            <person name="Goldberg J."/>
            <person name="Griggs A."/>
            <person name="Gujja S."/>
            <person name="Hansen M."/>
            <person name="Howarth C."/>
            <person name="Imamovic A."/>
            <person name="Larimer J."/>
            <person name="McCowan C."/>
            <person name="Murphy C."/>
            <person name="Pearson M."/>
            <person name="Priest M."/>
            <person name="Roberts A."/>
            <person name="Saif S."/>
            <person name="Shea T."/>
            <person name="Sykes S."/>
            <person name="Wortman J."/>
            <person name="Nusbaum C."/>
            <person name="Birren B."/>
        </authorList>
    </citation>
    <scope>NUCLEOTIDE SEQUENCE</scope>
    <source>
        <strain evidence="15">CBS 10737</strain>
    </source>
</reference>
<accession>A0A1B9IBW9</accession>
<keyword evidence="7 13" id="KW-0812">Transmembrane</keyword>
<dbReference type="GO" id="GO:0005789">
    <property type="term" value="C:endoplasmic reticulum membrane"/>
    <property type="evidence" value="ECO:0007669"/>
    <property type="project" value="UniProtKB-SubCell"/>
</dbReference>
<dbReference type="InterPro" id="IPR036424">
    <property type="entry name" value="UPP_synth-like_sf"/>
</dbReference>
<evidence type="ECO:0000256" key="4">
    <source>
        <dbReference type="ARBA" id="ARBA00005432"/>
    </source>
</evidence>
<proteinExistence type="inferred from homology"/>
<dbReference type="AlphaFoldDB" id="A0A1B9IBW9"/>
<evidence type="ECO:0000256" key="10">
    <source>
        <dbReference type="ARBA" id="ARBA00022989"/>
    </source>
</evidence>
<dbReference type="EMBL" id="CP144519">
    <property type="protein sequence ID" value="WWC67029.1"/>
    <property type="molecule type" value="Genomic_DNA"/>
</dbReference>
<dbReference type="EMBL" id="KI894007">
    <property type="protein sequence ID" value="OCF53089.1"/>
    <property type="molecule type" value="Genomic_DNA"/>
</dbReference>
<comment type="pathway">
    <text evidence="3">Protein modification; protein glycosylation.</text>
</comment>
<evidence type="ECO:0000256" key="3">
    <source>
        <dbReference type="ARBA" id="ARBA00004922"/>
    </source>
</evidence>
<feature type="transmembrane region" description="Helical" evidence="13">
    <location>
        <begin position="12"/>
        <end position="32"/>
    </location>
</feature>
<dbReference type="KEGG" id="kpin:30168759"/>
<reference evidence="14" key="1">
    <citation type="submission" date="2013-07" db="EMBL/GenBank/DDBJ databases">
        <title>The Genome Sequence of Cryptococcus pinus CBS10737.</title>
        <authorList>
            <consortium name="The Broad Institute Genome Sequencing Platform"/>
            <person name="Cuomo C."/>
            <person name="Litvintseva A."/>
            <person name="Chen Y."/>
            <person name="Heitman J."/>
            <person name="Sun S."/>
            <person name="Springer D."/>
            <person name="Dromer F."/>
            <person name="Young S.K."/>
            <person name="Zeng Q."/>
            <person name="Gargeya S."/>
            <person name="Fitzgerald M."/>
            <person name="Abouelleil A."/>
            <person name="Alvarado L."/>
            <person name="Berlin A.M."/>
            <person name="Chapman S.B."/>
            <person name="Dewar J."/>
            <person name="Goldberg J."/>
            <person name="Griggs A."/>
            <person name="Gujja S."/>
            <person name="Hansen M."/>
            <person name="Howarth C."/>
            <person name="Imamovic A."/>
            <person name="Larimer J."/>
            <person name="McCowan C."/>
            <person name="Murphy C."/>
            <person name="Pearson M."/>
            <person name="Priest M."/>
            <person name="Roberts A."/>
            <person name="Saif S."/>
            <person name="Shea T."/>
            <person name="Sykes S."/>
            <person name="Wortman J."/>
            <person name="Nusbaum C."/>
            <person name="Birren B."/>
        </authorList>
    </citation>
    <scope>NUCLEOTIDE SEQUENCE [LARGE SCALE GENOMIC DNA]</scope>
    <source>
        <strain evidence="14">CBS 10737</strain>
    </source>
</reference>
<evidence type="ECO:0000256" key="9">
    <source>
        <dbReference type="ARBA" id="ARBA00022842"/>
    </source>
</evidence>
<dbReference type="UniPathway" id="UPA00378"/>
<evidence type="ECO:0000256" key="11">
    <source>
        <dbReference type="ARBA" id="ARBA00023136"/>
    </source>
</evidence>
<name>A0A1B9IBW9_9TREE</name>
<organism evidence="14">
    <name type="scientific">Kwoniella pini CBS 10737</name>
    <dbReference type="NCBI Taxonomy" id="1296096"/>
    <lineage>
        <taxon>Eukaryota</taxon>
        <taxon>Fungi</taxon>
        <taxon>Dikarya</taxon>
        <taxon>Basidiomycota</taxon>
        <taxon>Agaricomycotina</taxon>
        <taxon>Tremellomycetes</taxon>
        <taxon>Tremellales</taxon>
        <taxon>Cryptococcaceae</taxon>
        <taxon>Kwoniella</taxon>
    </lineage>
</organism>
<evidence type="ECO:0000256" key="8">
    <source>
        <dbReference type="ARBA" id="ARBA00022824"/>
    </source>
</evidence>
<keyword evidence="10 13" id="KW-1133">Transmembrane helix</keyword>
<evidence type="ECO:0000313" key="16">
    <source>
        <dbReference type="Proteomes" id="UP000094020"/>
    </source>
</evidence>
<reference evidence="15" key="4">
    <citation type="submission" date="2024-02" db="EMBL/GenBank/DDBJ databases">
        <title>Comparative genomics of Cryptococcus and Kwoniella reveals pathogenesis evolution and contrasting modes of karyotype evolution via chromosome fusion or intercentromeric recombination.</title>
        <authorList>
            <person name="Coelho M.A."/>
            <person name="David-Palma M."/>
            <person name="Shea T."/>
            <person name="Bowers K."/>
            <person name="McGinley-Smith S."/>
            <person name="Mohammad A.W."/>
            <person name="Gnirke A."/>
            <person name="Yurkov A.M."/>
            <person name="Nowrousian M."/>
            <person name="Sun S."/>
            <person name="Cuomo C.A."/>
            <person name="Heitman J."/>
        </authorList>
    </citation>
    <scope>NUCLEOTIDE SEQUENCE</scope>
    <source>
        <strain evidence="15">CBS 10737</strain>
    </source>
</reference>
<comment type="similarity">
    <text evidence="4">Belongs to the UPP synthase family.</text>
</comment>
<dbReference type="SUPFAM" id="SSF64005">
    <property type="entry name" value="Undecaprenyl diphosphate synthase"/>
    <property type="match status" value="1"/>
</dbReference>
<comment type="catalytic activity">
    <reaction evidence="12">
        <text>n isopentenyl diphosphate + (2E,6E)-farnesyl diphosphate = a di-trans,poly-cis-polyprenyl diphosphate + n diphosphate</text>
        <dbReference type="Rhea" id="RHEA:53008"/>
        <dbReference type="Rhea" id="RHEA-COMP:19494"/>
        <dbReference type="ChEBI" id="CHEBI:33019"/>
        <dbReference type="ChEBI" id="CHEBI:128769"/>
        <dbReference type="ChEBI" id="CHEBI:136960"/>
        <dbReference type="ChEBI" id="CHEBI:175763"/>
        <dbReference type="EC" id="2.5.1.87"/>
    </reaction>
</comment>
<keyword evidence="8" id="KW-0256">Endoplasmic reticulum</keyword>
<keyword evidence="11 13" id="KW-0472">Membrane</keyword>
<dbReference type="Gene3D" id="3.40.1180.10">
    <property type="entry name" value="Decaprenyl diphosphate synthase-like"/>
    <property type="match status" value="1"/>
</dbReference>
<dbReference type="InterPro" id="IPR038887">
    <property type="entry name" value="Nus1/NgBR"/>
</dbReference>
<protein>
    <recommendedName>
        <fullName evidence="5">ditrans,polycis-polyprenyl diphosphate synthase [(2E,6E)-farnesyldiphosphate specific]</fullName>
        <ecNumber evidence="5">2.5.1.87</ecNumber>
    </recommendedName>
</protein>
<keyword evidence="6" id="KW-0808">Transferase</keyword>
<evidence type="ECO:0000256" key="2">
    <source>
        <dbReference type="ARBA" id="ARBA00004586"/>
    </source>
</evidence>
<evidence type="ECO:0000256" key="13">
    <source>
        <dbReference type="SAM" id="Phobius"/>
    </source>
</evidence>
<comment type="subcellular location">
    <subcellularLocation>
        <location evidence="2">Endoplasmic reticulum membrane</location>
    </subcellularLocation>
</comment>
<comment type="cofactor">
    <cofactor evidence="1">
        <name>Mg(2+)</name>
        <dbReference type="ChEBI" id="CHEBI:18420"/>
    </cofactor>
</comment>
<dbReference type="GO" id="GO:1904423">
    <property type="term" value="C:dehydrodolichyl diphosphate synthase complex"/>
    <property type="evidence" value="ECO:0007669"/>
    <property type="project" value="InterPro"/>
</dbReference>
<evidence type="ECO:0000313" key="14">
    <source>
        <dbReference type="EMBL" id="OCF53089.1"/>
    </source>
</evidence>
<dbReference type="Proteomes" id="UP000094020">
    <property type="component" value="Chromosome 1"/>
</dbReference>
<dbReference type="GO" id="GO:0045547">
    <property type="term" value="F:ditrans,polycis-polyprenyl diphosphate synthase [(2E,6E)-farnesyl diphosphate specific] activity"/>
    <property type="evidence" value="ECO:0007669"/>
    <property type="project" value="UniProtKB-EC"/>
</dbReference>
<dbReference type="PANTHER" id="PTHR21528">
    <property type="entry name" value="DEHYDRODOLICHYL DIPHOSPHATE SYNTHASE COMPLEX SUBUNIT NUS1"/>
    <property type="match status" value="1"/>
</dbReference>
<evidence type="ECO:0000256" key="7">
    <source>
        <dbReference type="ARBA" id="ARBA00022692"/>
    </source>
</evidence>
<evidence type="ECO:0000256" key="12">
    <source>
        <dbReference type="ARBA" id="ARBA00047353"/>
    </source>
</evidence>
<evidence type="ECO:0000256" key="6">
    <source>
        <dbReference type="ARBA" id="ARBA00022679"/>
    </source>
</evidence>
<evidence type="ECO:0000256" key="5">
    <source>
        <dbReference type="ARBA" id="ARBA00012596"/>
    </source>
</evidence>
<evidence type="ECO:0000256" key="1">
    <source>
        <dbReference type="ARBA" id="ARBA00001946"/>
    </source>
</evidence>
<dbReference type="GeneID" id="30168759"/>
<dbReference type="STRING" id="1296096.A0A1B9IBW9"/>
<gene>
    <name evidence="14" type="ORF">I206_00390</name>
    <name evidence="15" type="ORF">I206_100936</name>
</gene>
<dbReference type="EC" id="2.5.1.87" evidence="5"/>
<keyword evidence="16" id="KW-1185">Reference proteome</keyword>
<evidence type="ECO:0000313" key="15">
    <source>
        <dbReference type="EMBL" id="WWC67029.1"/>
    </source>
</evidence>